<evidence type="ECO:0000256" key="6">
    <source>
        <dbReference type="ARBA" id="ARBA00023136"/>
    </source>
</evidence>
<sequence>MSAPVPLSRNRHYHILWSSQLFSELAAEITQIAFPLLILALAGSPLSIGIASSVLMAANMVAIVPAGVIADRWNRKRIMLVCMGLRAAVMTGLALAVLTGTAGFALVLVVAAVEGFLGAVFDPVEHAALPQVVPADQLARAVARNSARPFVATLLGPALAGFLFTVHPVTPIAADAVMLGLSFVALVFLRLPRRVSTPDDGEPAQGIGADVAEGFRWLLGNPLLRVTLLWMIVCNLVFSALVIIVLAVSGEQNVEAGEIGLTMACMGAGGLLGGVFADRLRAALPEPVILLGFSWLAAALVGAMALTPPGILLGVLLGVMMFFVPVANTMVLTYQLVTTPDRLRGRMSSILGFCSGGAGALGPLLGGLLADSGATPGLLACSAVLAAVALAVTASPRLRRFPSVRPGPATPDGQAAAAGRDADGEGAEETVDARG</sequence>
<dbReference type="Proteomes" id="UP001206128">
    <property type="component" value="Unassembled WGS sequence"/>
</dbReference>
<dbReference type="GO" id="GO:0005886">
    <property type="term" value="C:plasma membrane"/>
    <property type="evidence" value="ECO:0007669"/>
    <property type="project" value="UniProtKB-SubCell"/>
</dbReference>
<organism evidence="10 11">
    <name type="scientific">Goodfellowiella coeruleoviolacea</name>
    <dbReference type="NCBI Taxonomy" id="334858"/>
    <lineage>
        <taxon>Bacteria</taxon>
        <taxon>Bacillati</taxon>
        <taxon>Actinomycetota</taxon>
        <taxon>Actinomycetes</taxon>
        <taxon>Pseudonocardiales</taxon>
        <taxon>Pseudonocardiaceae</taxon>
        <taxon>Goodfellowiella</taxon>
    </lineage>
</organism>
<evidence type="ECO:0000256" key="1">
    <source>
        <dbReference type="ARBA" id="ARBA00004651"/>
    </source>
</evidence>
<dbReference type="EMBL" id="JAMTCK010000002">
    <property type="protein sequence ID" value="MCP2164342.1"/>
    <property type="molecule type" value="Genomic_DNA"/>
</dbReference>
<keyword evidence="6 8" id="KW-0472">Membrane</keyword>
<dbReference type="InterPro" id="IPR020846">
    <property type="entry name" value="MFS_dom"/>
</dbReference>
<feature type="transmembrane region" description="Helical" evidence="8">
    <location>
        <begin position="21"/>
        <end position="42"/>
    </location>
</feature>
<accession>A0AAE3G9V8</accession>
<dbReference type="AlphaFoldDB" id="A0AAE3G9V8"/>
<comment type="caution">
    <text evidence="10">The sequence shown here is derived from an EMBL/GenBank/DDBJ whole genome shotgun (WGS) entry which is preliminary data.</text>
</comment>
<dbReference type="CDD" id="cd06173">
    <property type="entry name" value="MFS_MefA_like"/>
    <property type="match status" value="1"/>
</dbReference>
<dbReference type="SUPFAM" id="SSF103473">
    <property type="entry name" value="MFS general substrate transporter"/>
    <property type="match status" value="1"/>
</dbReference>
<keyword evidence="4 8" id="KW-0812">Transmembrane</keyword>
<feature type="transmembrane region" description="Helical" evidence="8">
    <location>
        <begin position="312"/>
        <end position="337"/>
    </location>
</feature>
<keyword evidence="11" id="KW-1185">Reference proteome</keyword>
<feature type="transmembrane region" description="Helical" evidence="8">
    <location>
        <begin position="48"/>
        <end position="70"/>
    </location>
</feature>
<comment type="subcellular location">
    <subcellularLocation>
        <location evidence="1">Cell membrane</location>
        <topology evidence="1">Multi-pass membrane protein</topology>
    </subcellularLocation>
</comment>
<evidence type="ECO:0000256" key="4">
    <source>
        <dbReference type="ARBA" id="ARBA00022692"/>
    </source>
</evidence>
<dbReference type="Gene3D" id="1.20.1250.20">
    <property type="entry name" value="MFS general substrate transporter like domains"/>
    <property type="match status" value="1"/>
</dbReference>
<evidence type="ECO:0000256" key="3">
    <source>
        <dbReference type="ARBA" id="ARBA00022475"/>
    </source>
</evidence>
<evidence type="ECO:0000313" key="11">
    <source>
        <dbReference type="Proteomes" id="UP001206128"/>
    </source>
</evidence>
<feature type="compositionally biased region" description="Acidic residues" evidence="7">
    <location>
        <begin position="424"/>
        <end position="435"/>
    </location>
</feature>
<reference evidence="10" key="1">
    <citation type="submission" date="2022-06" db="EMBL/GenBank/DDBJ databases">
        <title>Genomic Encyclopedia of Archaeal and Bacterial Type Strains, Phase II (KMG-II): from individual species to whole genera.</title>
        <authorList>
            <person name="Goeker M."/>
        </authorList>
    </citation>
    <scope>NUCLEOTIDE SEQUENCE</scope>
    <source>
        <strain evidence="10">DSM 43935</strain>
    </source>
</reference>
<dbReference type="InterPro" id="IPR036259">
    <property type="entry name" value="MFS_trans_sf"/>
</dbReference>
<dbReference type="PANTHER" id="PTHR23513">
    <property type="entry name" value="INTEGRAL MEMBRANE EFFLUX PROTEIN-RELATED"/>
    <property type="match status" value="1"/>
</dbReference>
<evidence type="ECO:0000313" key="10">
    <source>
        <dbReference type="EMBL" id="MCP2164342.1"/>
    </source>
</evidence>
<keyword evidence="2" id="KW-0813">Transport</keyword>
<evidence type="ECO:0000256" key="2">
    <source>
        <dbReference type="ARBA" id="ARBA00022448"/>
    </source>
</evidence>
<dbReference type="RefSeq" id="WP_253767868.1">
    <property type="nucleotide sequence ID" value="NZ_JAMTCK010000002.1"/>
</dbReference>
<gene>
    <name evidence="10" type="ORF">LX83_001182</name>
</gene>
<feature type="transmembrane region" description="Helical" evidence="8">
    <location>
        <begin position="259"/>
        <end position="276"/>
    </location>
</feature>
<dbReference type="Pfam" id="PF05977">
    <property type="entry name" value="MFS_3"/>
    <property type="match status" value="1"/>
</dbReference>
<feature type="region of interest" description="Disordered" evidence="7">
    <location>
        <begin position="401"/>
        <end position="435"/>
    </location>
</feature>
<feature type="transmembrane region" description="Helical" evidence="8">
    <location>
        <begin position="226"/>
        <end position="247"/>
    </location>
</feature>
<evidence type="ECO:0000256" key="7">
    <source>
        <dbReference type="SAM" id="MobiDB-lite"/>
    </source>
</evidence>
<dbReference type="PROSITE" id="PS50850">
    <property type="entry name" value="MFS"/>
    <property type="match status" value="1"/>
</dbReference>
<keyword evidence="3" id="KW-1003">Cell membrane</keyword>
<evidence type="ECO:0000256" key="5">
    <source>
        <dbReference type="ARBA" id="ARBA00022989"/>
    </source>
</evidence>
<feature type="domain" description="Major facilitator superfamily (MFS) profile" evidence="9">
    <location>
        <begin position="1"/>
        <end position="399"/>
    </location>
</feature>
<evidence type="ECO:0000256" key="8">
    <source>
        <dbReference type="SAM" id="Phobius"/>
    </source>
</evidence>
<dbReference type="InterPro" id="IPR010290">
    <property type="entry name" value="TM_effector"/>
</dbReference>
<proteinExistence type="predicted"/>
<feature type="transmembrane region" description="Helical" evidence="8">
    <location>
        <begin position="376"/>
        <end position="395"/>
    </location>
</feature>
<evidence type="ECO:0000259" key="9">
    <source>
        <dbReference type="PROSITE" id="PS50850"/>
    </source>
</evidence>
<name>A0AAE3G9V8_9PSEU</name>
<protein>
    <submittedName>
        <fullName evidence="10">Arabinose efflux permease, MFS family</fullName>
    </submittedName>
</protein>
<dbReference type="PANTHER" id="PTHR23513:SF6">
    <property type="entry name" value="MAJOR FACILITATOR SUPERFAMILY ASSOCIATED DOMAIN-CONTAINING PROTEIN"/>
    <property type="match status" value="1"/>
</dbReference>
<keyword evidence="5 8" id="KW-1133">Transmembrane helix</keyword>
<dbReference type="GO" id="GO:0022857">
    <property type="term" value="F:transmembrane transporter activity"/>
    <property type="evidence" value="ECO:0007669"/>
    <property type="project" value="InterPro"/>
</dbReference>
<feature type="transmembrane region" description="Helical" evidence="8">
    <location>
        <begin position="288"/>
        <end position="306"/>
    </location>
</feature>
<feature type="transmembrane region" description="Helical" evidence="8">
    <location>
        <begin position="349"/>
        <end position="370"/>
    </location>
</feature>
<feature type="transmembrane region" description="Helical" evidence="8">
    <location>
        <begin position="172"/>
        <end position="189"/>
    </location>
</feature>